<dbReference type="InterPro" id="IPR000873">
    <property type="entry name" value="AMP-dep_synth/lig_dom"/>
</dbReference>
<keyword evidence="22" id="KW-1185">Reference proteome</keyword>
<keyword evidence="6 18" id="KW-0812">Transmembrane</keyword>
<dbReference type="GeneID" id="123030662"/>
<evidence type="ECO:0000256" key="12">
    <source>
        <dbReference type="ARBA" id="ARBA00023136"/>
    </source>
</evidence>
<dbReference type="Pfam" id="PF13193">
    <property type="entry name" value="AMP-binding_C"/>
    <property type="match status" value="1"/>
</dbReference>
<dbReference type="OMA" id="NIQICEC"/>
<keyword evidence="9 18" id="KW-1133">Transmembrane helix</keyword>
<dbReference type="GO" id="GO:0008206">
    <property type="term" value="P:bile acid metabolic process"/>
    <property type="evidence" value="ECO:0007669"/>
    <property type="project" value="TreeGrafter"/>
</dbReference>
<feature type="transmembrane region" description="Helical" evidence="18">
    <location>
        <begin position="6"/>
        <end position="36"/>
    </location>
</feature>
<comment type="similarity">
    <text evidence="2">Belongs to the ATP-dependent AMP-binding enzyme family.</text>
</comment>
<feature type="domain" description="AMP-dependent synthetase/ligase" evidence="19">
    <location>
        <begin position="61"/>
        <end position="374"/>
    </location>
</feature>
<keyword evidence="3" id="KW-0813">Transport</keyword>
<evidence type="ECO:0000256" key="3">
    <source>
        <dbReference type="ARBA" id="ARBA00022448"/>
    </source>
</evidence>
<dbReference type="SUPFAM" id="SSF56801">
    <property type="entry name" value="Acetyl-CoA synthetase-like"/>
    <property type="match status" value="1"/>
</dbReference>
<reference evidence="21" key="2">
    <citation type="submission" date="2025-09" db="UniProtKB">
        <authorList>
            <consortium name="Ensembl"/>
        </authorList>
    </citation>
    <scope>IDENTIFICATION</scope>
</reference>
<dbReference type="PANTHER" id="PTHR43107:SF4">
    <property type="entry name" value="LONG-CHAIN FATTY ACID TRANSPORT PROTEIN 2"/>
    <property type="match status" value="1"/>
</dbReference>
<dbReference type="EC" id="6.2.1.3" evidence="14"/>
<evidence type="ECO:0000256" key="14">
    <source>
        <dbReference type="ARBA" id="ARBA00026121"/>
    </source>
</evidence>
<evidence type="ECO:0000256" key="7">
    <source>
        <dbReference type="ARBA" id="ARBA00022741"/>
    </source>
</evidence>
<evidence type="ECO:0000313" key="21">
    <source>
        <dbReference type="Ensembl" id="ENSVKKP00000005734.1"/>
    </source>
</evidence>
<keyword evidence="7" id="KW-0547">Nucleotide-binding</keyword>
<comment type="catalytic activity">
    <reaction evidence="13">
        <text>a long-chain fatty acid + ATP + CoA = a long-chain fatty acyl-CoA + AMP + diphosphate</text>
        <dbReference type="Rhea" id="RHEA:15421"/>
        <dbReference type="ChEBI" id="CHEBI:30616"/>
        <dbReference type="ChEBI" id="CHEBI:33019"/>
        <dbReference type="ChEBI" id="CHEBI:57287"/>
        <dbReference type="ChEBI" id="CHEBI:57560"/>
        <dbReference type="ChEBI" id="CHEBI:83139"/>
        <dbReference type="ChEBI" id="CHEBI:456215"/>
        <dbReference type="EC" id="6.2.1.3"/>
    </reaction>
    <physiologicalReaction direction="left-to-right" evidence="13">
        <dbReference type="Rhea" id="RHEA:15422"/>
    </physiologicalReaction>
</comment>
<accession>A0A8D2J2C8</accession>
<reference evidence="21" key="1">
    <citation type="submission" date="2025-08" db="UniProtKB">
        <authorList>
            <consortium name="Ensembl"/>
        </authorList>
    </citation>
    <scope>IDENTIFICATION</scope>
</reference>
<evidence type="ECO:0000256" key="5">
    <source>
        <dbReference type="ARBA" id="ARBA00022598"/>
    </source>
</evidence>
<dbReference type="Ensembl" id="ENSVKKT00000005892.1">
    <property type="protein sequence ID" value="ENSVKKP00000005734.1"/>
    <property type="gene ID" value="ENSVKKG00000004196.1"/>
</dbReference>
<keyword evidence="4" id="KW-1003">Cell membrane</keyword>
<dbReference type="GO" id="GO:0044539">
    <property type="term" value="P:long-chain fatty acid import into cell"/>
    <property type="evidence" value="ECO:0007669"/>
    <property type="project" value="TreeGrafter"/>
</dbReference>
<keyword evidence="11" id="KW-0443">Lipid metabolism</keyword>
<evidence type="ECO:0000256" key="18">
    <source>
        <dbReference type="SAM" id="Phobius"/>
    </source>
</evidence>
<evidence type="ECO:0000256" key="9">
    <source>
        <dbReference type="ARBA" id="ARBA00022989"/>
    </source>
</evidence>
<dbReference type="InterPro" id="IPR020845">
    <property type="entry name" value="AMP-binding_CS"/>
</dbReference>
<protein>
    <recommendedName>
        <fullName evidence="14">long-chain-fatty-acid--CoA ligase</fullName>
        <ecNumber evidence="14">6.2.1.3</ecNumber>
    </recommendedName>
    <alternativeName>
        <fullName evidence="16">Long-chain-fatty-acid--CoA ligase</fullName>
    </alternativeName>
</protein>
<name>A0A8D2J2C8_VARKO</name>
<dbReference type="RefSeq" id="XP_044300703.1">
    <property type="nucleotide sequence ID" value="XM_044444768.1"/>
</dbReference>
<keyword evidence="5" id="KW-0436">Ligase</keyword>
<organism evidence="21 22">
    <name type="scientific">Varanus komodoensis</name>
    <name type="common">Komodo dragon</name>
    <dbReference type="NCBI Taxonomy" id="61221"/>
    <lineage>
        <taxon>Eukaryota</taxon>
        <taxon>Metazoa</taxon>
        <taxon>Chordata</taxon>
        <taxon>Craniata</taxon>
        <taxon>Vertebrata</taxon>
        <taxon>Euteleostomi</taxon>
        <taxon>Lepidosauria</taxon>
        <taxon>Squamata</taxon>
        <taxon>Bifurcata</taxon>
        <taxon>Unidentata</taxon>
        <taxon>Episquamata</taxon>
        <taxon>Toxicofera</taxon>
        <taxon>Anguimorpha</taxon>
        <taxon>Paleoanguimorpha</taxon>
        <taxon>Varanoidea</taxon>
        <taxon>Varanidae</taxon>
        <taxon>Varanus</taxon>
    </lineage>
</organism>
<dbReference type="InterPro" id="IPR042099">
    <property type="entry name" value="ANL_N_sf"/>
</dbReference>
<evidence type="ECO:0000259" key="20">
    <source>
        <dbReference type="Pfam" id="PF13193"/>
    </source>
</evidence>
<dbReference type="Proteomes" id="UP000694545">
    <property type="component" value="Unplaced"/>
</dbReference>
<evidence type="ECO:0000256" key="4">
    <source>
        <dbReference type="ARBA" id="ARBA00022475"/>
    </source>
</evidence>
<evidence type="ECO:0000256" key="16">
    <source>
        <dbReference type="ARBA" id="ARBA00041297"/>
    </source>
</evidence>
<evidence type="ECO:0000256" key="10">
    <source>
        <dbReference type="ARBA" id="ARBA00023055"/>
    </source>
</evidence>
<dbReference type="GO" id="GO:0000166">
    <property type="term" value="F:nucleotide binding"/>
    <property type="evidence" value="ECO:0007669"/>
    <property type="project" value="UniProtKB-KW"/>
</dbReference>
<dbReference type="InterPro" id="IPR045851">
    <property type="entry name" value="AMP-bd_C_sf"/>
</dbReference>
<dbReference type="GO" id="GO:0005789">
    <property type="term" value="C:endoplasmic reticulum membrane"/>
    <property type="evidence" value="ECO:0007669"/>
    <property type="project" value="TreeGrafter"/>
</dbReference>
<evidence type="ECO:0000313" key="22">
    <source>
        <dbReference type="Proteomes" id="UP000694545"/>
    </source>
</evidence>
<dbReference type="GO" id="GO:0005886">
    <property type="term" value="C:plasma membrane"/>
    <property type="evidence" value="ECO:0007669"/>
    <property type="project" value="UniProtKB-SubCell"/>
</dbReference>
<keyword evidence="12 18" id="KW-0472">Membrane</keyword>
<dbReference type="FunFam" id="3.30.300.30:FF:000002">
    <property type="entry name" value="Long-chain fatty acid transport protein 1"/>
    <property type="match status" value="1"/>
</dbReference>
<proteinExistence type="inferred from homology"/>
<keyword evidence="8" id="KW-0276">Fatty acid metabolism</keyword>
<evidence type="ECO:0000259" key="19">
    <source>
        <dbReference type="Pfam" id="PF00501"/>
    </source>
</evidence>
<dbReference type="GO" id="GO:0005324">
    <property type="term" value="F:long-chain fatty acid transmembrane transporter activity"/>
    <property type="evidence" value="ECO:0007669"/>
    <property type="project" value="TreeGrafter"/>
</dbReference>
<evidence type="ECO:0000256" key="1">
    <source>
        <dbReference type="ARBA" id="ARBA00004651"/>
    </source>
</evidence>
<evidence type="ECO:0000256" key="2">
    <source>
        <dbReference type="ARBA" id="ARBA00006432"/>
    </source>
</evidence>
<dbReference type="AlphaFoldDB" id="A0A8D2J2C8"/>
<dbReference type="PROSITE" id="PS00455">
    <property type="entry name" value="AMP_BINDING"/>
    <property type="match status" value="1"/>
</dbReference>
<dbReference type="KEGG" id="vko:123030662"/>
<dbReference type="OrthoDB" id="288590at2759"/>
<dbReference type="PANTHER" id="PTHR43107">
    <property type="entry name" value="LONG-CHAIN FATTY ACID TRANSPORT PROTEIN"/>
    <property type="match status" value="1"/>
</dbReference>
<evidence type="ECO:0000256" key="6">
    <source>
        <dbReference type="ARBA" id="ARBA00022692"/>
    </source>
</evidence>
<comment type="subcellular location">
    <subcellularLocation>
        <location evidence="1">Cell membrane</location>
        <topology evidence="1">Multi-pass membrane protein</topology>
    </subcellularLocation>
</comment>
<dbReference type="NCBIfam" id="NF006134">
    <property type="entry name" value="PRK08279.1"/>
    <property type="match status" value="1"/>
</dbReference>
<feature type="domain" description="AMP-binding enzyme C-terminal" evidence="20">
    <location>
        <begin position="495"/>
        <end position="571"/>
    </location>
</feature>
<dbReference type="Gene3D" id="3.30.300.30">
    <property type="match status" value="1"/>
</dbReference>
<sequence length="619" mass="69763">MLTPFTAVLGLLVLLPLLGNIYFPYLWLDLVFFFSLMRAHYRISKYLQRKPPFTMLDIFLAKVQKHPEKPFILFEEETYSYRDIDQRSSQVARVFRGHLGLKGGETVAVFLKNTPAYIWVWLGLEKIGCVMACVNYNIRSVSLLHVVNTCEAKVLVTTSDLKAAIEEVMPSLQSKGIRVFYLDDDSPTEGVEALLGRIRASSTEPVPPSFRTSMGALSTALYVFTSGTTGLPKAAVITQKKLISIASFFCLSGLHAGDIVYTPLPLYHTAALLLGIGGCLEVGATCVLRSKFSVSHFWDDCRRYRVSVIQYVGEVMSYLCNAPKKDNDRDHSVRLAVGNGMRMEVWKEFLRRFGPIQIYEFYGATEGNVGFVNYTGKVGAVGRASYFFKKLANFELIKYDVIQNEPIRNKEGRCIPVATGETGLLVSKITKLNPFSGYTEDRQTSEKILRDVFEKGDCFFNSGDLLMQDDEGFLYFRDRVGDTFRWKGENVATTEVETLLAKLEFIQEVNVYGVVVPGHEGKVGMAAIKLKEGLSFDGKKLYAHAQRYLPKYAIPHFVRIRDALEITGTFKQRKVQLVKEGFDPAAISDPLYFLDASEKCYVPMTQQIYSSILEKKLKL</sequence>
<evidence type="ECO:0000256" key="11">
    <source>
        <dbReference type="ARBA" id="ARBA00023098"/>
    </source>
</evidence>
<evidence type="ECO:0000256" key="17">
    <source>
        <dbReference type="ARBA" id="ARBA00048666"/>
    </source>
</evidence>
<comment type="catalytic activity">
    <reaction evidence="15">
        <text>a very long-chain fatty acid + ATP + CoA = a very long-chain fatty acyl-CoA + AMP + diphosphate</text>
        <dbReference type="Rhea" id="RHEA:54536"/>
        <dbReference type="ChEBI" id="CHEBI:30616"/>
        <dbReference type="ChEBI" id="CHEBI:33019"/>
        <dbReference type="ChEBI" id="CHEBI:57287"/>
        <dbReference type="ChEBI" id="CHEBI:58950"/>
        <dbReference type="ChEBI" id="CHEBI:138261"/>
        <dbReference type="ChEBI" id="CHEBI:456215"/>
    </reaction>
    <physiologicalReaction direction="left-to-right" evidence="15">
        <dbReference type="Rhea" id="RHEA:54537"/>
    </physiologicalReaction>
</comment>
<keyword evidence="10" id="KW-0445">Lipid transport</keyword>
<evidence type="ECO:0000256" key="13">
    <source>
        <dbReference type="ARBA" id="ARBA00024484"/>
    </source>
</evidence>
<dbReference type="Pfam" id="PF00501">
    <property type="entry name" value="AMP-binding"/>
    <property type="match status" value="1"/>
</dbReference>
<dbReference type="GO" id="GO:0004467">
    <property type="term" value="F:long-chain fatty acid-CoA ligase activity"/>
    <property type="evidence" value="ECO:0007669"/>
    <property type="project" value="UniProtKB-EC"/>
</dbReference>
<evidence type="ECO:0000256" key="15">
    <source>
        <dbReference type="ARBA" id="ARBA00036527"/>
    </source>
</evidence>
<dbReference type="FunFam" id="3.40.50.12780:FF:000005">
    <property type="entry name" value="Solute carrier family 27 member 6"/>
    <property type="match status" value="1"/>
</dbReference>
<dbReference type="Gene3D" id="3.40.50.12780">
    <property type="entry name" value="N-terminal domain of ligase-like"/>
    <property type="match status" value="1"/>
</dbReference>
<dbReference type="InterPro" id="IPR025110">
    <property type="entry name" value="AMP-bd_C"/>
</dbReference>
<gene>
    <name evidence="21" type="primary">LOC123030662</name>
</gene>
<comment type="catalytic activity">
    <reaction evidence="17">
        <text>tetracosanoate + ATP + CoA = tetracosanoyl-CoA + AMP + diphosphate</text>
        <dbReference type="Rhea" id="RHEA:33639"/>
        <dbReference type="ChEBI" id="CHEBI:30616"/>
        <dbReference type="ChEBI" id="CHEBI:31014"/>
        <dbReference type="ChEBI" id="CHEBI:33019"/>
        <dbReference type="ChEBI" id="CHEBI:57287"/>
        <dbReference type="ChEBI" id="CHEBI:65052"/>
        <dbReference type="ChEBI" id="CHEBI:456215"/>
    </reaction>
    <physiologicalReaction direction="left-to-right" evidence="17">
        <dbReference type="Rhea" id="RHEA:33640"/>
    </physiologicalReaction>
</comment>
<evidence type="ECO:0000256" key="8">
    <source>
        <dbReference type="ARBA" id="ARBA00022832"/>
    </source>
</evidence>